<accession>A0A7S1KQX8</accession>
<evidence type="ECO:0008006" key="4">
    <source>
        <dbReference type="Google" id="ProtNLM"/>
    </source>
</evidence>
<dbReference type="InterPro" id="IPR029787">
    <property type="entry name" value="Nucleotide_cyclase"/>
</dbReference>
<name>A0A7S1KQX8_9EUKA</name>
<reference evidence="3" key="1">
    <citation type="submission" date="2021-01" db="EMBL/GenBank/DDBJ databases">
        <authorList>
            <person name="Corre E."/>
            <person name="Pelletier E."/>
            <person name="Niang G."/>
            <person name="Scheremetjew M."/>
            <person name="Finn R."/>
            <person name="Kale V."/>
            <person name="Holt S."/>
            <person name="Cochrane G."/>
            <person name="Meng A."/>
            <person name="Brown T."/>
            <person name="Cohen L."/>
        </authorList>
    </citation>
    <scope>NUCLEOTIDE SEQUENCE</scope>
    <source>
        <strain evidence="3">WS</strain>
    </source>
</reference>
<dbReference type="SUPFAM" id="SSF55073">
    <property type="entry name" value="Nucleotide cyclase"/>
    <property type="match status" value="1"/>
</dbReference>
<feature type="transmembrane region" description="Helical" evidence="2">
    <location>
        <begin position="48"/>
        <end position="74"/>
    </location>
</feature>
<dbReference type="AlphaFoldDB" id="A0A7S1KQX8"/>
<evidence type="ECO:0000313" key="3">
    <source>
        <dbReference type="EMBL" id="CAD9082434.1"/>
    </source>
</evidence>
<feature type="compositionally biased region" description="Polar residues" evidence="1">
    <location>
        <begin position="915"/>
        <end position="931"/>
    </location>
</feature>
<feature type="compositionally biased region" description="Polar residues" evidence="1">
    <location>
        <begin position="564"/>
        <end position="577"/>
    </location>
</feature>
<gene>
    <name evidence="3" type="ORF">PCOS0759_LOCUS5674</name>
</gene>
<feature type="region of interest" description="Disordered" evidence="1">
    <location>
        <begin position="541"/>
        <end position="584"/>
    </location>
</feature>
<protein>
    <recommendedName>
        <fullName evidence="4">Guanylate cyclase domain-containing protein</fullName>
    </recommendedName>
</protein>
<keyword evidence="2" id="KW-0812">Transmembrane</keyword>
<evidence type="ECO:0000256" key="2">
    <source>
        <dbReference type="SAM" id="Phobius"/>
    </source>
</evidence>
<dbReference type="EMBL" id="HBGD01006800">
    <property type="protein sequence ID" value="CAD9082434.1"/>
    <property type="molecule type" value="Transcribed_RNA"/>
</dbReference>
<keyword evidence="2" id="KW-1133">Transmembrane helix</keyword>
<feature type="region of interest" description="Disordered" evidence="1">
    <location>
        <begin position="915"/>
        <end position="935"/>
    </location>
</feature>
<proteinExistence type="predicted"/>
<keyword evidence="2" id="KW-0472">Membrane</keyword>
<dbReference type="Gene3D" id="3.30.70.1230">
    <property type="entry name" value="Nucleotide cyclase"/>
    <property type="match status" value="1"/>
</dbReference>
<feature type="transmembrane region" description="Helical" evidence="2">
    <location>
        <begin position="413"/>
        <end position="443"/>
    </location>
</feature>
<sequence>MPFCCPELFYSSKRVARLLEEEESPESSSRTSPSNPFKWIFIFRSLTCTILSLVVLLAFGIFFVSLIWIIAFAVSTTQLKNGIREQTFQNIQSYTEHSLTVPRSITAGLIGFSYSRFLMSPLNGNVTMAYPYMYDFLYQTYKHSLIEVNDFLNIDYIAHDNNNLQYVYFAGDQQNGIQYHLVSWDGITKEKYSVYDVVDFETGQHSNTTSYEYTRSSASDSEAALLAQWTDESTKIPPNTFVYHEPFLDCEANPYCVLFMELTFNVFRDDIWVGTIKTSMGGAGISEFLSKSIRSDATAFIIDRHKNEDGSRRNVIVASSTVDIHAPVNPLANFVNGQSNRPVLYPAAQFPDNLVADVSRTVLEAAIPNGGAYNFTHSISHDVDVGNIFLESSELDWLVVHVLPNTAFIQTPLILGIIGVIMSIFFTIVALVIGIVVSCMIAIPLRNLMKQMQLIENMKLDSIKKEKFTYFSEVRKIQRAFYFMKEKLEEWKSFLPAHLLPENDLTDEMDTLSPKKNGSLYHGHSVDAGNAISPHVRKYQVHPGAGMDSGTPADCTDENKSHQSDAPSLSKESTQVAESPHKWAHTPSRTLISNTLVKKQRFNRLLEQKSVCLMHIRITGFDKSISGMFSPKDFIIQHGTLMEEMSGVCRRLRGVLIHFDANDLVFGFNATLPCSDYAKKACSLVETVRSRLHKLNSDWKREAKEPLNVTIGIATGEAYVGNVGSHSHKKMTVFGHPRVIARLLCDRAEDLGVDCLICDRTQRKIPANDREAYQTRPLDVFLCPRLSRIKLFRAHQLLEYVKFEGDEWMYEMQITEKMRKYNPCIEAFEHFENDRIESAISEYEKFETTLEGNQDRQLERLLQKIGLIKDQGLAYKQLISIAQQRPLYQGHNYISLLDMKRETFMSSFPSRESISDHVQASDDSGEAQTQKMHPISKRQAAEVMLNVDDFLDVWTFE</sequence>
<organism evidence="3">
    <name type="scientific">Percolomonas cosmopolitus</name>
    <dbReference type="NCBI Taxonomy" id="63605"/>
    <lineage>
        <taxon>Eukaryota</taxon>
        <taxon>Discoba</taxon>
        <taxon>Heterolobosea</taxon>
        <taxon>Tetramitia</taxon>
        <taxon>Eutetramitia</taxon>
        <taxon>Percolomonadidae</taxon>
        <taxon>Percolomonas</taxon>
    </lineage>
</organism>
<evidence type="ECO:0000256" key="1">
    <source>
        <dbReference type="SAM" id="MobiDB-lite"/>
    </source>
</evidence>